<comment type="caution">
    <text evidence="1">The sequence shown here is derived from an EMBL/GenBank/DDBJ whole genome shotgun (WGS) entry which is preliminary data.</text>
</comment>
<evidence type="ECO:0000313" key="2">
    <source>
        <dbReference type="Proteomes" id="UP001341840"/>
    </source>
</evidence>
<dbReference type="EMBL" id="JASCZI010125004">
    <property type="protein sequence ID" value="MED6166161.1"/>
    <property type="molecule type" value="Genomic_DNA"/>
</dbReference>
<proteinExistence type="predicted"/>
<sequence>MVNAFNRRFYSVARKVTPYMELAATKRGANLLRPTWLGGGSEREESLELRKFGENMESVTLLG</sequence>
<dbReference type="Proteomes" id="UP001341840">
    <property type="component" value="Unassembled WGS sequence"/>
</dbReference>
<name>A0ABU6UYE3_9FABA</name>
<feature type="non-terminal residue" evidence="1">
    <location>
        <position position="63"/>
    </location>
</feature>
<accession>A0ABU6UYE3</accession>
<protein>
    <submittedName>
        <fullName evidence="1">Uncharacterized protein</fullName>
    </submittedName>
</protein>
<organism evidence="1 2">
    <name type="scientific">Stylosanthes scabra</name>
    <dbReference type="NCBI Taxonomy" id="79078"/>
    <lineage>
        <taxon>Eukaryota</taxon>
        <taxon>Viridiplantae</taxon>
        <taxon>Streptophyta</taxon>
        <taxon>Embryophyta</taxon>
        <taxon>Tracheophyta</taxon>
        <taxon>Spermatophyta</taxon>
        <taxon>Magnoliopsida</taxon>
        <taxon>eudicotyledons</taxon>
        <taxon>Gunneridae</taxon>
        <taxon>Pentapetalae</taxon>
        <taxon>rosids</taxon>
        <taxon>fabids</taxon>
        <taxon>Fabales</taxon>
        <taxon>Fabaceae</taxon>
        <taxon>Papilionoideae</taxon>
        <taxon>50 kb inversion clade</taxon>
        <taxon>dalbergioids sensu lato</taxon>
        <taxon>Dalbergieae</taxon>
        <taxon>Pterocarpus clade</taxon>
        <taxon>Stylosanthes</taxon>
    </lineage>
</organism>
<reference evidence="1 2" key="1">
    <citation type="journal article" date="2023" name="Plants (Basel)">
        <title>Bridging the Gap: Combining Genomics and Transcriptomics Approaches to Understand Stylosanthes scabra, an Orphan Legume from the Brazilian Caatinga.</title>
        <authorList>
            <person name="Ferreira-Neto J.R.C."/>
            <person name="da Silva M.D."/>
            <person name="Binneck E."/>
            <person name="de Melo N.F."/>
            <person name="da Silva R.H."/>
            <person name="de Melo A.L.T.M."/>
            <person name="Pandolfi V."/>
            <person name="Bustamante F.O."/>
            <person name="Brasileiro-Vidal A.C."/>
            <person name="Benko-Iseppon A.M."/>
        </authorList>
    </citation>
    <scope>NUCLEOTIDE SEQUENCE [LARGE SCALE GENOMIC DNA]</scope>
    <source>
        <tissue evidence="1">Leaves</tissue>
    </source>
</reference>
<keyword evidence="2" id="KW-1185">Reference proteome</keyword>
<gene>
    <name evidence="1" type="ORF">PIB30_106359</name>
</gene>
<evidence type="ECO:0000313" key="1">
    <source>
        <dbReference type="EMBL" id="MED6166161.1"/>
    </source>
</evidence>